<gene>
    <name evidence="1" type="ORF">ILYODFUR_020375</name>
</gene>
<evidence type="ECO:0000313" key="1">
    <source>
        <dbReference type="EMBL" id="MEQ2252299.1"/>
    </source>
</evidence>
<organism evidence="1 2">
    <name type="scientific">Ilyodon furcidens</name>
    <name type="common">goldbreast splitfin</name>
    <dbReference type="NCBI Taxonomy" id="33524"/>
    <lineage>
        <taxon>Eukaryota</taxon>
        <taxon>Metazoa</taxon>
        <taxon>Chordata</taxon>
        <taxon>Craniata</taxon>
        <taxon>Vertebrata</taxon>
        <taxon>Euteleostomi</taxon>
        <taxon>Actinopterygii</taxon>
        <taxon>Neopterygii</taxon>
        <taxon>Teleostei</taxon>
        <taxon>Neoteleostei</taxon>
        <taxon>Acanthomorphata</taxon>
        <taxon>Ovalentaria</taxon>
        <taxon>Atherinomorphae</taxon>
        <taxon>Cyprinodontiformes</taxon>
        <taxon>Goodeidae</taxon>
        <taxon>Ilyodon</taxon>
    </lineage>
</organism>
<reference evidence="1 2" key="1">
    <citation type="submission" date="2021-06" db="EMBL/GenBank/DDBJ databases">
        <authorList>
            <person name="Palmer J.M."/>
        </authorList>
    </citation>
    <scope>NUCLEOTIDE SEQUENCE [LARGE SCALE GENOMIC DNA]</scope>
    <source>
        <strain evidence="2">if_2019</strain>
        <tissue evidence="1">Muscle</tissue>
    </source>
</reference>
<accession>A0ABV0V5N4</accession>
<protein>
    <submittedName>
        <fullName evidence="1">Uncharacterized protein</fullName>
    </submittedName>
</protein>
<evidence type="ECO:0000313" key="2">
    <source>
        <dbReference type="Proteomes" id="UP001482620"/>
    </source>
</evidence>
<name>A0ABV0V5N4_9TELE</name>
<proteinExistence type="predicted"/>
<keyword evidence="2" id="KW-1185">Reference proteome</keyword>
<dbReference type="EMBL" id="JAHRIQ010094780">
    <property type="protein sequence ID" value="MEQ2252299.1"/>
    <property type="molecule type" value="Genomic_DNA"/>
</dbReference>
<comment type="caution">
    <text evidence="1">The sequence shown here is derived from an EMBL/GenBank/DDBJ whole genome shotgun (WGS) entry which is preliminary data.</text>
</comment>
<dbReference type="Proteomes" id="UP001482620">
    <property type="component" value="Unassembled WGS sequence"/>
</dbReference>
<sequence>MEKRVGGLKTKHLRFYKFTSVLLYEMQLLTLSSFCNTVCPDKINSFPPGNNHSDTNEHSASRCPKTFCSLPADLLIFPPSPTLSHSYFSTSWAGVYAPIRPSNKLPLVPSPLLLSLCHMQASIRVCVPSLL</sequence>